<proteinExistence type="predicted"/>
<dbReference type="RefSeq" id="WP_090391159.1">
    <property type="nucleotide sequence ID" value="NZ_FMZO01000009.1"/>
</dbReference>
<keyword evidence="1" id="KW-0472">Membrane</keyword>
<sequence>MNFNFLPYKLYDDSFLLVKRLILEGEDNGVFHYTVASLPVNAILEIPISSIALYFYRKRLITAYYKLNRTYQDWEAIVTRFEAYLGKDALCWEEDEGNLYNWQKRNQFLGILADQKNNSIMIYHTFKRYNVFEDSS</sequence>
<dbReference type="STRING" id="1285928.SAMN04487894_1099"/>
<organism evidence="2 3">
    <name type="scientific">Niabella drilacis (strain DSM 25811 / CCM 8410 / CCUG 62505 / LMG 26954 / E90)</name>
    <dbReference type="NCBI Taxonomy" id="1285928"/>
    <lineage>
        <taxon>Bacteria</taxon>
        <taxon>Pseudomonadati</taxon>
        <taxon>Bacteroidota</taxon>
        <taxon>Chitinophagia</taxon>
        <taxon>Chitinophagales</taxon>
        <taxon>Chitinophagaceae</taxon>
        <taxon>Niabella</taxon>
    </lineage>
</organism>
<keyword evidence="1" id="KW-1133">Transmembrane helix</keyword>
<feature type="transmembrane region" description="Helical" evidence="1">
    <location>
        <begin position="30"/>
        <end position="56"/>
    </location>
</feature>
<evidence type="ECO:0000313" key="3">
    <source>
        <dbReference type="Proteomes" id="UP000198757"/>
    </source>
</evidence>
<reference evidence="3" key="1">
    <citation type="submission" date="2016-10" db="EMBL/GenBank/DDBJ databases">
        <authorList>
            <person name="Varghese N."/>
            <person name="Submissions S."/>
        </authorList>
    </citation>
    <scope>NUCLEOTIDE SEQUENCE [LARGE SCALE GENOMIC DNA]</scope>
    <source>
        <strain evidence="3">DSM 25811 / CCM 8410 / LMG 26954 / E90</strain>
    </source>
</reference>
<accession>A0A1G6UKC8</accession>
<name>A0A1G6UKC8_NIADE</name>
<dbReference type="EMBL" id="FMZO01000009">
    <property type="protein sequence ID" value="SDD41724.1"/>
    <property type="molecule type" value="Genomic_DNA"/>
</dbReference>
<dbReference type="Proteomes" id="UP000198757">
    <property type="component" value="Unassembled WGS sequence"/>
</dbReference>
<dbReference type="AlphaFoldDB" id="A0A1G6UKC8"/>
<keyword evidence="3" id="KW-1185">Reference proteome</keyword>
<protein>
    <submittedName>
        <fullName evidence="2">Uncharacterized protein</fullName>
    </submittedName>
</protein>
<gene>
    <name evidence="2" type="ORF">SAMN04487894_1099</name>
</gene>
<evidence type="ECO:0000313" key="2">
    <source>
        <dbReference type="EMBL" id="SDD41724.1"/>
    </source>
</evidence>
<keyword evidence="1" id="KW-0812">Transmembrane</keyword>
<evidence type="ECO:0000256" key="1">
    <source>
        <dbReference type="SAM" id="Phobius"/>
    </source>
</evidence>